<dbReference type="SUPFAM" id="SSF54768">
    <property type="entry name" value="dsRNA-binding domain-like"/>
    <property type="match status" value="1"/>
</dbReference>
<reference evidence="2" key="1">
    <citation type="submission" date="2022-07" db="EMBL/GenBank/DDBJ databases">
        <title>Genome analysis of Parmales, a sister group of diatoms, reveals the evolutionary specialization of diatoms from phago-mixotrophs to photoautotrophs.</title>
        <authorList>
            <person name="Ban H."/>
            <person name="Sato S."/>
            <person name="Yoshikawa S."/>
            <person name="Kazumasa Y."/>
            <person name="Nakamura Y."/>
            <person name="Ichinomiya M."/>
            <person name="Saitoh K."/>
            <person name="Sato N."/>
            <person name="Blanc-Mathieu R."/>
            <person name="Endo H."/>
            <person name="Kuwata A."/>
            <person name="Ogata H."/>
        </authorList>
    </citation>
    <scope>NUCLEOTIDE SEQUENCE</scope>
</reference>
<gene>
    <name evidence="2" type="ORF">TrRE_jg6740</name>
</gene>
<dbReference type="OrthoDB" id="10513978at2759"/>
<evidence type="ECO:0000256" key="1">
    <source>
        <dbReference type="SAM" id="MobiDB-lite"/>
    </source>
</evidence>
<protein>
    <submittedName>
        <fullName evidence="2">Uncharacterized protein</fullName>
    </submittedName>
</protein>
<comment type="caution">
    <text evidence="2">The sequence shown here is derived from an EMBL/GenBank/DDBJ whole genome shotgun (WGS) entry which is preliminary data.</text>
</comment>
<dbReference type="EMBL" id="BRXZ01000040">
    <property type="protein sequence ID" value="GMI03662.1"/>
    <property type="molecule type" value="Genomic_DNA"/>
</dbReference>
<feature type="non-terminal residue" evidence="2">
    <location>
        <position position="1"/>
    </location>
</feature>
<accession>A0A9W7C5J5</accession>
<evidence type="ECO:0000313" key="3">
    <source>
        <dbReference type="Proteomes" id="UP001165082"/>
    </source>
</evidence>
<dbReference type="Proteomes" id="UP001165082">
    <property type="component" value="Unassembled WGS sequence"/>
</dbReference>
<organism evidence="2 3">
    <name type="scientific">Triparma retinervis</name>
    <dbReference type="NCBI Taxonomy" id="2557542"/>
    <lineage>
        <taxon>Eukaryota</taxon>
        <taxon>Sar</taxon>
        <taxon>Stramenopiles</taxon>
        <taxon>Ochrophyta</taxon>
        <taxon>Bolidophyceae</taxon>
        <taxon>Parmales</taxon>
        <taxon>Triparmaceae</taxon>
        <taxon>Triparma</taxon>
    </lineage>
</organism>
<name>A0A9W7C5J5_9STRA</name>
<sequence>GGLTKEFAAVVSNRFMSDNLPSLLPGMASRITEAQRKMTHSNGTIFEAVVYEVSLMPEGDEAISEVALYLLSAFRGSGARDGSNVKGLLLEMGGKTKADEVEGRDKHDPRFVGTASLDGEEEKAEGRRKVEAEMEAARRLFDRMGIPY</sequence>
<feature type="compositionally biased region" description="Basic and acidic residues" evidence="1">
    <location>
        <begin position="96"/>
        <end position="110"/>
    </location>
</feature>
<keyword evidence="3" id="KW-1185">Reference proteome</keyword>
<evidence type="ECO:0000313" key="2">
    <source>
        <dbReference type="EMBL" id="GMI03662.1"/>
    </source>
</evidence>
<dbReference type="Gene3D" id="3.30.160.20">
    <property type="match status" value="1"/>
</dbReference>
<dbReference type="AlphaFoldDB" id="A0A9W7C5J5"/>
<dbReference type="CDD" id="cd00048">
    <property type="entry name" value="DSRM_SF"/>
    <property type="match status" value="1"/>
</dbReference>
<feature type="region of interest" description="Disordered" evidence="1">
    <location>
        <begin position="96"/>
        <end position="130"/>
    </location>
</feature>
<proteinExistence type="predicted"/>